<feature type="region of interest" description="Disordered" evidence="1">
    <location>
        <begin position="1"/>
        <end position="28"/>
    </location>
</feature>
<keyword evidence="5" id="KW-1185">Reference proteome</keyword>
<feature type="transmembrane region" description="Helical" evidence="2">
    <location>
        <begin position="38"/>
        <end position="63"/>
    </location>
</feature>
<organism evidence="3 6">
    <name type="scientific">Saccharopolyspora kobensis</name>
    <dbReference type="NCBI Taxonomy" id="146035"/>
    <lineage>
        <taxon>Bacteria</taxon>
        <taxon>Bacillati</taxon>
        <taxon>Actinomycetota</taxon>
        <taxon>Actinomycetes</taxon>
        <taxon>Pseudonocardiales</taxon>
        <taxon>Pseudonocardiaceae</taxon>
        <taxon>Saccharopolyspora</taxon>
    </lineage>
</organism>
<dbReference type="Proteomes" id="UP000236729">
    <property type="component" value="Unassembled WGS sequence"/>
</dbReference>
<keyword evidence="2" id="KW-1133">Transmembrane helix</keyword>
<evidence type="ECO:0000256" key="2">
    <source>
        <dbReference type="SAM" id="Phobius"/>
    </source>
</evidence>
<sequence length="64" mass="6461">MGPAPQGPAPQGSAPQGPAPQGPVAAPPRRERLPVVGVLVFAVVLGLVTGVLMAGMTVAARYFW</sequence>
<accession>A0A1H6E171</accession>
<dbReference type="EMBL" id="FOME01000020">
    <property type="protein sequence ID" value="SFF15131.1"/>
    <property type="molecule type" value="Genomic_DNA"/>
</dbReference>
<name>A0A1H6E171_9PSEU</name>
<evidence type="ECO:0000256" key="1">
    <source>
        <dbReference type="SAM" id="MobiDB-lite"/>
    </source>
</evidence>
<reference evidence="3" key="2">
    <citation type="submission" date="2016-10" db="EMBL/GenBank/DDBJ databases">
        <authorList>
            <person name="de Groot N.N."/>
        </authorList>
    </citation>
    <scope>NUCLEOTIDE SEQUENCE [LARGE SCALE GENOMIC DNA]</scope>
    <source>
        <strain evidence="3">ATCC 20501</strain>
    </source>
</reference>
<evidence type="ECO:0000313" key="5">
    <source>
        <dbReference type="Proteomes" id="UP000199690"/>
    </source>
</evidence>
<evidence type="ECO:0000313" key="4">
    <source>
        <dbReference type="EMBL" id="SFF15131.1"/>
    </source>
</evidence>
<dbReference type="SMR" id="A0A1H6E171"/>
<accession>A0A1I2GES8</accession>
<reference evidence="5 6" key="1">
    <citation type="submission" date="2016-10" db="EMBL/GenBank/DDBJ databases">
        <authorList>
            <person name="Varghese N."/>
            <person name="Submissions S."/>
        </authorList>
    </citation>
    <scope>NUCLEOTIDE SEQUENCE [LARGE SCALE GENOMIC DNA]</scope>
    <source>
        <strain evidence="6">ATCC 20501</strain>
        <strain evidence="4 5">CGMCC 4.3529</strain>
    </source>
</reference>
<proteinExistence type="predicted"/>
<gene>
    <name evidence="3" type="ORF">SAMN02982929_05444</name>
    <name evidence="4" type="ORF">SAMN05216506_12080</name>
</gene>
<protein>
    <submittedName>
        <fullName evidence="3">Uncharacterized protein</fullName>
    </submittedName>
</protein>
<keyword evidence="2" id="KW-0812">Transmembrane</keyword>
<dbReference type="Proteomes" id="UP000199690">
    <property type="component" value="Unassembled WGS sequence"/>
</dbReference>
<dbReference type="AlphaFoldDB" id="A0A1H6E171"/>
<keyword evidence="2" id="KW-0472">Membrane</keyword>
<evidence type="ECO:0000313" key="6">
    <source>
        <dbReference type="Proteomes" id="UP000236729"/>
    </source>
</evidence>
<dbReference type="EMBL" id="FNVB01000008">
    <property type="protein sequence ID" value="SEG91368.1"/>
    <property type="molecule type" value="Genomic_DNA"/>
</dbReference>
<evidence type="ECO:0000313" key="3">
    <source>
        <dbReference type="EMBL" id="SEG91368.1"/>
    </source>
</evidence>